<dbReference type="EMBL" id="LN722203">
    <property type="protein sequence ID" value="CEP09784.1"/>
    <property type="molecule type" value="Genomic_DNA"/>
</dbReference>
<accession>A0A0B7N3Y7</accession>
<dbReference type="Proteomes" id="UP000054107">
    <property type="component" value="Unassembled WGS sequence"/>
</dbReference>
<proteinExistence type="predicted"/>
<dbReference type="OrthoDB" id="2287073at2759"/>
<evidence type="ECO:0000313" key="2">
    <source>
        <dbReference type="EMBL" id="CEP09784.1"/>
    </source>
</evidence>
<evidence type="ECO:0000259" key="1">
    <source>
        <dbReference type="Pfam" id="PF16787"/>
    </source>
</evidence>
<sequence>MEDEINVEASTSNCVAAEGEEIQEDAALPSAIFDDDGRVSENRLKEYEDVVKDKAYKTIQAARGYNTSTAYCSKQVEYLLFCETVINRPLRRSGVLYINDKTRTNEEASASTSTNSSAQLRNIKASITNQGKKLSYNTCNIYVAAIVDLWNYQKLKGVNSHESPRTKVISQLLKWVRRRRGAADNRKNNIDRATSLQVSGCTTIEQVVAVARKMYNDPAQHYKHSFRNANALLVSHYSLLRGESVRCLELADILLQELPKIGADSSYPIVTMIFNRSKTNQFNTVQSGAFMRNKNVAICPFMALSSHFFWSSSTWCLARAIEEPPAELKRLVFPMADYWYERHTTKNVDQTSGSADGFLLLLKCFQTTFLQDAAAMMDVIPDHPIWKNELFTHPLFLDFRRKVRVHIDAREEPQSELLKKVAPEVQD</sequence>
<feature type="domain" description="Ndc10" evidence="1">
    <location>
        <begin position="317"/>
        <end position="396"/>
    </location>
</feature>
<dbReference type="GO" id="GO:0003677">
    <property type="term" value="F:DNA binding"/>
    <property type="evidence" value="ECO:0007669"/>
    <property type="project" value="InterPro"/>
</dbReference>
<dbReference type="Pfam" id="PF16787">
    <property type="entry name" value="NDC10_II"/>
    <property type="match status" value="2"/>
</dbReference>
<gene>
    <name evidence="2" type="primary">PARPA_03338.1 scaffold 7264</name>
</gene>
<evidence type="ECO:0000313" key="3">
    <source>
        <dbReference type="Proteomes" id="UP000054107"/>
    </source>
</evidence>
<dbReference type="InterPro" id="IPR031872">
    <property type="entry name" value="NDC10_II"/>
</dbReference>
<name>A0A0B7N3Y7_9FUNG</name>
<dbReference type="Gene3D" id="1.10.443.20">
    <property type="entry name" value="Centromere DNA-binding protein complex CBF3 subunit, domain 2"/>
    <property type="match status" value="2"/>
</dbReference>
<dbReference type="AlphaFoldDB" id="A0A0B7N3Y7"/>
<protein>
    <recommendedName>
        <fullName evidence="1">Ndc10 domain-containing protein</fullName>
    </recommendedName>
</protein>
<dbReference type="InterPro" id="IPR038279">
    <property type="entry name" value="Ndc10_dom2_sf"/>
</dbReference>
<reference evidence="2 3" key="1">
    <citation type="submission" date="2014-09" db="EMBL/GenBank/DDBJ databases">
        <authorList>
            <person name="Ellenberger Sabrina"/>
        </authorList>
    </citation>
    <scope>NUCLEOTIDE SEQUENCE [LARGE SCALE GENOMIC DNA]</scope>
    <source>
        <strain evidence="2 3">CBS 412.66</strain>
    </source>
</reference>
<keyword evidence="3" id="KW-1185">Reference proteome</keyword>
<dbReference type="STRING" id="35722.A0A0B7N3Y7"/>
<feature type="domain" description="Ndc10" evidence="1">
    <location>
        <begin position="156"/>
        <end position="309"/>
    </location>
</feature>
<organism evidence="2 3">
    <name type="scientific">Parasitella parasitica</name>
    <dbReference type="NCBI Taxonomy" id="35722"/>
    <lineage>
        <taxon>Eukaryota</taxon>
        <taxon>Fungi</taxon>
        <taxon>Fungi incertae sedis</taxon>
        <taxon>Mucoromycota</taxon>
        <taxon>Mucoromycotina</taxon>
        <taxon>Mucoromycetes</taxon>
        <taxon>Mucorales</taxon>
        <taxon>Mucorineae</taxon>
        <taxon>Mucoraceae</taxon>
        <taxon>Parasitella</taxon>
    </lineage>
</organism>